<evidence type="ECO:0000313" key="2">
    <source>
        <dbReference type="EMBL" id="KAK1401925.1"/>
    </source>
</evidence>
<dbReference type="PANTHER" id="PTHR33144">
    <property type="entry name" value="OS10G0409366 PROTEIN-RELATED"/>
    <property type="match status" value="1"/>
</dbReference>
<organism evidence="2 3">
    <name type="scientific">Heracleum sosnowskyi</name>
    <dbReference type="NCBI Taxonomy" id="360622"/>
    <lineage>
        <taxon>Eukaryota</taxon>
        <taxon>Viridiplantae</taxon>
        <taxon>Streptophyta</taxon>
        <taxon>Embryophyta</taxon>
        <taxon>Tracheophyta</taxon>
        <taxon>Spermatophyta</taxon>
        <taxon>Magnoliopsida</taxon>
        <taxon>eudicotyledons</taxon>
        <taxon>Gunneridae</taxon>
        <taxon>Pentapetalae</taxon>
        <taxon>asterids</taxon>
        <taxon>campanulids</taxon>
        <taxon>Apiales</taxon>
        <taxon>Apiaceae</taxon>
        <taxon>Apioideae</taxon>
        <taxon>apioid superclade</taxon>
        <taxon>Tordylieae</taxon>
        <taxon>Tordyliinae</taxon>
        <taxon>Heracleum</taxon>
    </lineage>
</organism>
<reference evidence="2" key="1">
    <citation type="submission" date="2023-02" db="EMBL/GenBank/DDBJ databases">
        <title>Genome of toxic invasive species Heracleum sosnowskyi carries increased number of genes despite the absence of recent whole-genome duplications.</title>
        <authorList>
            <person name="Schelkunov M."/>
            <person name="Shtratnikova V."/>
            <person name="Makarenko M."/>
            <person name="Klepikova A."/>
            <person name="Omelchenko D."/>
            <person name="Novikova G."/>
            <person name="Obukhova E."/>
            <person name="Bogdanov V."/>
            <person name="Penin A."/>
            <person name="Logacheva M."/>
        </authorList>
    </citation>
    <scope>NUCLEOTIDE SEQUENCE</scope>
    <source>
        <strain evidence="2">Hsosn_3</strain>
        <tissue evidence="2">Leaf</tissue>
    </source>
</reference>
<dbReference type="EMBL" id="JAUIZM010000001">
    <property type="protein sequence ID" value="KAK1401925.1"/>
    <property type="molecule type" value="Genomic_DNA"/>
</dbReference>
<feature type="compositionally biased region" description="Basic and acidic residues" evidence="1">
    <location>
        <begin position="571"/>
        <end position="595"/>
    </location>
</feature>
<dbReference type="PANTHER" id="PTHR33144:SF16">
    <property type="entry name" value="OS02G0129000 PROTEIN"/>
    <property type="match status" value="1"/>
</dbReference>
<feature type="compositionally biased region" description="Basic and acidic residues" evidence="1">
    <location>
        <begin position="266"/>
        <end position="278"/>
    </location>
</feature>
<dbReference type="Proteomes" id="UP001237642">
    <property type="component" value="Unassembled WGS sequence"/>
</dbReference>
<feature type="region of interest" description="Disordered" evidence="1">
    <location>
        <begin position="562"/>
        <end position="595"/>
    </location>
</feature>
<dbReference type="Pfam" id="PF03004">
    <property type="entry name" value="Transposase_24"/>
    <property type="match status" value="1"/>
</dbReference>
<protein>
    <recommendedName>
        <fullName evidence="4">Transposase</fullName>
    </recommendedName>
</protein>
<feature type="compositionally biased region" description="Basic and acidic residues" evidence="1">
    <location>
        <begin position="209"/>
        <end position="244"/>
    </location>
</feature>
<feature type="compositionally biased region" description="Basic and acidic residues" evidence="1">
    <location>
        <begin position="1"/>
        <end position="19"/>
    </location>
</feature>
<reference evidence="2" key="2">
    <citation type="submission" date="2023-05" db="EMBL/GenBank/DDBJ databases">
        <authorList>
            <person name="Schelkunov M.I."/>
        </authorList>
    </citation>
    <scope>NUCLEOTIDE SEQUENCE</scope>
    <source>
        <strain evidence="2">Hsosn_3</strain>
        <tissue evidence="2">Leaf</tissue>
    </source>
</reference>
<evidence type="ECO:0008006" key="4">
    <source>
        <dbReference type="Google" id="ProtNLM"/>
    </source>
</evidence>
<evidence type="ECO:0000313" key="3">
    <source>
        <dbReference type="Proteomes" id="UP001237642"/>
    </source>
</evidence>
<name>A0AAD8N524_9APIA</name>
<evidence type="ECO:0000256" key="1">
    <source>
        <dbReference type="SAM" id="MobiDB-lite"/>
    </source>
</evidence>
<dbReference type="AlphaFoldDB" id="A0AAD8N524"/>
<comment type="caution">
    <text evidence="2">The sequence shown here is derived from an EMBL/GenBank/DDBJ whole genome shotgun (WGS) entry which is preliminary data.</text>
</comment>
<accession>A0AAD8N524</accession>
<feature type="compositionally biased region" description="Low complexity" evidence="1">
    <location>
        <begin position="183"/>
        <end position="195"/>
    </location>
</feature>
<sequence>MTEKDPDHKWRSDKRRFDGNVEAGTSAPVLTGRQIELMLDGYQNDFGGVGKTRKFSHDKIFRSVIEEHDREVSCFKEDIPPTEIPIPSPDRIDHQPDLNINAEKTKKLKDMNINAEKTKKLKDMNINAEKTKKLKDMNYEKEMINNTRKKLQFSNVDDGTPGEELIGLSDYLKRFESPRPETKTSGGETKTTVGEKSGKNAEGQGCNDYEIKRNDNIEKNKAKLKELGLVRDEAAKSCQKDKGKYKVTNDNASESEYFPNNDDGEAERQSDHGDDNVTSKRTKKVKRQRVEIGAGPRTRSRATKLPDSSQMKEPDAGASLQVNKAPVVSLKEKLNNLRNGPGSMTTYLALREQEKVDSQKEIPRVESEMQHFWHQVPEKQLLWEYVKDKYIVPDDAKPWVNKSMSDHFRSYKSRIKRDYYNTYPTDEDRLSHRPEEVSLSDWKILLNYWGDEKVQEIAKKNSEARQKITETHTTGSTSFAQVAHMLRLEKLAKLEKEKQEKLGKMPVNDDGEGEGNGEEDPIKVSDADIYLATRKRDEKREYKLPEQVLKMVNDKIVDVKKTLETEDTNEDSEKSANSEKSVEVSYKDDNDVNTD</sequence>
<proteinExistence type="predicted"/>
<feature type="region of interest" description="Disordered" evidence="1">
    <location>
        <begin position="1"/>
        <end position="25"/>
    </location>
</feature>
<feature type="compositionally biased region" description="Acidic residues" evidence="1">
    <location>
        <begin position="509"/>
        <end position="519"/>
    </location>
</feature>
<feature type="region of interest" description="Disordered" evidence="1">
    <location>
        <begin position="174"/>
        <end position="320"/>
    </location>
</feature>
<keyword evidence="3" id="KW-1185">Reference proteome</keyword>
<feature type="region of interest" description="Disordered" evidence="1">
    <location>
        <begin position="497"/>
        <end position="529"/>
    </location>
</feature>
<dbReference type="InterPro" id="IPR004252">
    <property type="entry name" value="Probable_transposase_24"/>
</dbReference>
<gene>
    <name evidence="2" type="ORF">POM88_001530</name>
</gene>